<accession>A0A3N2CRX6</accession>
<feature type="transmembrane region" description="Helical" evidence="19">
    <location>
        <begin position="234"/>
        <end position="257"/>
    </location>
</feature>
<evidence type="ECO:0000256" key="5">
    <source>
        <dbReference type="ARBA" id="ARBA00013200"/>
    </source>
</evidence>
<dbReference type="PANTHER" id="PTHR34148:SF1">
    <property type="entry name" value="ADENOSYLCOBINAMIDE-GDP RIBAZOLETRANSFERASE"/>
    <property type="match status" value="1"/>
</dbReference>
<evidence type="ECO:0000256" key="7">
    <source>
        <dbReference type="ARBA" id="ARBA00022475"/>
    </source>
</evidence>
<feature type="transmembrane region" description="Helical" evidence="19">
    <location>
        <begin position="31"/>
        <end position="54"/>
    </location>
</feature>
<feature type="transmembrane region" description="Helical" evidence="19">
    <location>
        <begin position="60"/>
        <end position="78"/>
    </location>
</feature>
<evidence type="ECO:0000256" key="6">
    <source>
        <dbReference type="ARBA" id="ARBA00015850"/>
    </source>
</evidence>
<evidence type="ECO:0000256" key="10">
    <source>
        <dbReference type="ARBA" id="ARBA00022692"/>
    </source>
</evidence>
<dbReference type="GO" id="GO:0009236">
    <property type="term" value="P:cobalamin biosynthetic process"/>
    <property type="evidence" value="ECO:0007669"/>
    <property type="project" value="UniProtKB-UniRule"/>
</dbReference>
<dbReference type="OrthoDB" id="9794223at2"/>
<evidence type="ECO:0000256" key="17">
    <source>
        <dbReference type="ARBA" id="ARBA00048623"/>
    </source>
</evidence>
<dbReference type="Pfam" id="PF02654">
    <property type="entry name" value="CobS"/>
    <property type="match status" value="1"/>
</dbReference>
<keyword evidence="8 19" id="KW-0169">Cobalamin biosynthesis</keyword>
<comment type="pathway">
    <text evidence="3 19">Cofactor biosynthesis; adenosylcobalamin biosynthesis; adenosylcobalamin from cob(II)yrinate a,c-diamide: step 7/7.</text>
</comment>
<keyword evidence="11 19" id="KW-0460">Magnesium</keyword>
<evidence type="ECO:0000313" key="20">
    <source>
        <dbReference type="EMBL" id="ROR90279.1"/>
    </source>
</evidence>
<dbReference type="UniPathway" id="UPA00148">
    <property type="reaction ID" value="UER00238"/>
</dbReference>
<comment type="catalytic activity">
    <reaction evidence="18 19">
        <text>alpha-ribazole 5'-phosphate + adenosylcob(III)inamide-GDP = adenosylcob(III)alamin 5'-phosphate + GMP + H(+)</text>
        <dbReference type="Rhea" id="RHEA:23560"/>
        <dbReference type="ChEBI" id="CHEBI:15378"/>
        <dbReference type="ChEBI" id="CHEBI:57918"/>
        <dbReference type="ChEBI" id="CHEBI:58115"/>
        <dbReference type="ChEBI" id="CHEBI:60487"/>
        <dbReference type="ChEBI" id="CHEBI:60493"/>
        <dbReference type="EC" id="2.7.8.26"/>
    </reaction>
</comment>
<dbReference type="Proteomes" id="UP000281738">
    <property type="component" value="Unassembled WGS sequence"/>
</dbReference>
<evidence type="ECO:0000256" key="16">
    <source>
        <dbReference type="ARBA" id="ARBA00032853"/>
    </source>
</evidence>
<feature type="transmembrane region" description="Helical" evidence="19">
    <location>
        <begin position="204"/>
        <end position="222"/>
    </location>
</feature>
<feature type="transmembrane region" description="Helical" evidence="19">
    <location>
        <begin position="111"/>
        <end position="132"/>
    </location>
</feature>
<evidence type="ECO:0000256" key="19">
    <source>
        <dbReference type="HAMAP-Rule" id="MF_00719"/>
    </source>
</evidence>
<evidence type="ECO:0000256" key="4">
    <source>
        <dbReference type="ARBA" id="ARBA00010561"/>
    </source>
</evidence>
<dbReference type="PANTHER" id="PTHR34148">
    <property type="entry name" value="ADENOSYLCOBINAMIDE-GDP RIBAZOLETRANSFERASE"/>
    <property type="match status" value="1"/>
</dbReference>
<name>A0A3N2CRX6_9ACTN</name>
<comment type="function">
    <text evidence="14 19">Joins adenosylcobinamide-GDP and alpha-ribazole to generate adenosylcobalamin (Ado-cobalamin). Also synthesizes adenosylcobalamin 5'-phosphate from adenosylcobinamide-GDP and alpha-ribazole 5'-phosphate.</text>
</comment>
<gene>
    <name evidence="19" type="primary">cobS</name>
    <name evidence="20" type="ORF">EDD33_1115</name>
</gene>
<feature type="transmembrane region" description="Helical" evidence="19">
    <location>
        <begin position="179"/>
        <end position="198"/>
    </location>
</feature>
<dbReference type="AlphaFoldDB" id="A0A3N2CRX6"/>
<keyword evidence="10 19" id="KW-0812">Transmembrane</keyword>
<dbReference type="GO" id="GO:0005886">
    <property type="term" value="C:plasma membrane"/>
    <property type="evidence" value="ECO:0007669"/>
    <property type="project" value="UniProtKB-SubCell"/>
</dbReference>
<evidence type="ECO:0000313" key="21">
    <source>
        <dbReference type="Proteomes" id="UP000281738"/>
    </source>
</evidence>
<dbReference type="GO" id="GO:0051073">
    <property type="term" value="F:adenosylcobinamide-GDP ribazoletransferase activity"/>
    <property type="evidence" value="ECO:0007669"/>
    <property type="project" value="UniProtKB-UniRule"/>
</dbReference>
<dbReference type="RefSeq" id="WP_123389456.1">
    <property type="nucleotide sequence ID" value="NZ_RKHO01000001.1"/>
</dbReference>
<evidence type="ECO:0000256" key="12">
    <source>
        <dbReference type="ARBA" id="ARBA00022989"/>
    </source>
</evidence>
<reference evidence="20 21" key="1">
    <citation type="submission" date="2018-11" db="EMBL/GenBank/DDBJ databases">
        <title>Sequencing the genomes of 1000 actinobacteria strains.</title>
        <authorList>
            <person name="Klenk H.-P."/>
        </authorList>
    </citation>
    <scope>NUCLEOTIDE SEQUENCE [LARGE SCALE GENOMIC DNA]</scope>
    <source>
        <strain evidence="20 21">DSM 12652</strain>
    </source>
</reference>
<dbReference type="EC" id="2.7.8.26" evidence="5 19"/>
<sequence>MSDAWRLALGTLTVLRVPPPRVVDRRTAGRAVLLAPLAVLPLGAAVALLLWVGLRLGTPALALGFLAVAVLALGTRCFHLDGLSDTADGLTASYDRERSLEVMHSGTSGPAGGVAVLVVLGVQAASVASLAGLPAGPWLVGVLVCVSRCALVLTCASPVPGARTDGLGAAFTRSVSPPAALASWLVAGVAVAAVAHGSQVGVQHAALAVALAVAVVLLLVWRTTRRLGGVTGDVLGAAVELALATLLVAVATGATYAELVAP</sequence>
<keyword evidence="9 19" id="KW-0808">Transferase</keyword>
<evidence type="ECO:0000256" key="8">
    <source>
        <dbReference type="ARBA" id="ARBA00022573"/>
    </source>
</evidence>
<dbReference type="InterPro" id="IPR003805">
    <property type="entry name" value="CobS"/>
</dbReference>
<dbReference type="EMBL" id="RKHO01000001">
    <property type="protein sequence ID" value="ROR90279.1"/>
    <property type="molecule type" value="Genomic_DNA"/>
</dbReference>
<dbReference type="HAMAP" id="MF_00719">
    <property type="entry name" value="CobS"/>
    <property type="match status" value="1"/>
</dbReference>
<evidence type="ECO:0000256" key="13">
    <source>
        <dbReference type="ARBA" id="ARBA00023136"/>
    </source>
</evidence>
<protein>
    <recommendedName>
        <fullName evidence="6 19">Adenosylcobinamide-GDP ribazoletransferase</fullName>
        <ecNumber evidence="5 19">2.7.8.26</ecNumber>
    </recommendedName>
    <alternativeName>
        <fullName evidence="16 19">Cobalamin synthase</fullName>
    </alternativeName>
    <alternativeName>
        <fullName evidence="15 19">Cobalamin-5'-phosphate synthase</fullName>
    </alternativeName>
</protein>
<evidence type="ECO:0000256" key="9">
    <source>
        <dbReference type="ARBA" id="ARBA00022679"/>
    </source>
</evidence>
<comment type="subcellular location">
    <subcellularLocation>
        <location evidence="2 19">Cell membrane</location>
        <topology evidence="2 19">Multi-pass membrane protein</topology>
    </subcellularLocation>
</comment>
<keyword evidence="7 19" id="KW-1003">Cell membrane</keyword>
<proteinExistence type="inferred from homology"/>
<evidence type="ECO:0000256" key="15">
    <source>
        <dbReference type="ARBA" id="ARBA00032605"/>
    </source>
</evidence>
<evidence type="ECO:0000256" key="18">
    <source>
        <dbReference type="ARBA" id="ARBA00049504"/>
    </source>
</evidence>
<evidence type="ECO:0000256" key="2">
    <source>
        <dbReference type="ARBA" id="ARBA00004651"/>
    </source>
</evidence>
<evidence type="ECO:0000256" key="14">
    <source>
        <dbReference type="ARBA" id="ARBA00025228"/>
    </source>
</evidence>
<evidence type="ECO:0000256" key="1">
    <source>
        <dbReference type="ARBA" id="ARBA00001946"/>
    </source>
</evidence>
<comment type="cofactor">
    <cofactor evidence="1 19">
        <name>Mg(2+)</name>
        <dbReference type="ChEBI" id="CHEBI:18420"/>
    </cofactor>
</comment>
<evidence type="ECO:0000256" key="11">
    <source>
        <dbReference type="ARBA" id="ARBA00022842"/>
    </source>
</evidence>
<keyword evidence="13 19" id="KW-0472">Membrane</keyword>
<evidence type="ECO:0000256" key="3">
    <source>
        <dbReference type="ARBA" id="ARBA00004663"/>
    </source>
</evidence>
<feature type="transmembrane region" description="Helical" evidence="19">
    <location>
        <begin position="138"/>
        <end position="159"/>
    </location>
</feature>
<organism evidence="20 21">
    <name type="scientific">Nocardioides aurantiacus</name>
    <dbReference type="NCBI Taxonomy" id="86796"/>
    <lineage>
        <taxon>Bacteria</taxon>
        <taxon>Bacillati</taxon>
        <taxon>Actinomycetota</taxon>
        <taxon>Actinomycetes</taxon>
        <taxon>Propionibacteriales</taxon>
        <taxon>Nocardioidaceae</taxon>
        <taxon>Nocardioides</taxon>
    </lineage>
</organism>
<comment type="catalytic activity">
    <reaction evidence="17 19">
        <text>alpha-ribazole + adenosylcob(III)inamide-GDP = adenosylcob(III)alamin + GMP + H(+)</text>
        <dbReference type="Rhea" id="RHEA:16049"/>
        <dbReference type="ChEBI" id="CHEBI:10329"/>
        <dbReference type="ChEBI" id="CHEBI:15378"/>
        <dbReference type="ChEBI" id="CHEBI:18408"/>
        <dbReference type="ChEBI" id="CHEBI:58115"/>
        <dbReference type="ChEBI" id="CHEBI:60487"/>
        <dbReference type="EC" id="2.7.8.26"/>
    </reaction>
</comment>
<comment type="similarity">
    <text evidence="4 19">Belongs to the CobS family.</text>
</comment>
<keyword evidence="21" id="KW-1185">Reference proteome</keyword>
<keyword evidence="12 19" id="KW-1133">Transmembrane helix</keyword>
<dbReference type="GO" id="GO:0008818">
    <property type="term" value="F:cobalamin 5'-phosphate synthase activity"/>
    <property type="evidence" value="ECO:0007669"/>
    <property type="project" value="UniProtKB-UniRule"/>
</dbReference>
<comment type="caution">
    <text evidence="20">The sequence shown here is derived from an EMBL/GenBank/DDBJ whole genome shotgun (WGS) entry which is preliminary data.</text>
</comment>